<feature type="region of interest" description="Disordered" evidence="1">
    <location>
        <begin position="95"/>
        <end position="122"/>
    </location>
</feature>
<reference evidence="2 3" key="1">
    <citation type="submission" date="2020-09" db="EMBL/GenBank/DDBJ databases">
        <title>De no assembly of potato wild relative species, Solanum commersonii.</title>
        <authorList>
            <person name="Cho K."/>
        </authorList>
    </citation>
    <scope>NUCLEOTIDE SEQUENCE [LARGE SCALE GENOMIC DNA]</scope>
    <source>
        <strain evidence="2">LZ3.2</strain>
        <tissue evidence="2">Leaf</tissue>
    </source>
</reference>
<keyword evidence="3" id="KW-1185">Reference proteome</keyword>
<dbReference type="Proteomes" id="UP000824120">
    <property type="component" value="Chromosome 7"/>
</dbReference>
<evidence type="ECO:0000313" key="3">
    <source>
        <dbReference type="Proteomes" id="UP000824120"/>
    </source>
</evidence>
<accession>A0A9J5Y595</accession>
<feature type="non-terminal residue" evidence="2">
    <location>
        <position position="149"/>
    </location>
</feature>
<name>A0A9J5Y595_SOLCO</name>
<dbReference type="EMBL" id="JACXVP010000007">
    <property type="protein sequence ID" value="KAG5595186.1"/>
    <property type="molecule type" value="Genomic_DNA"/>
</dbReference>
<dbReference type="AlphaFoldDB" id="A0A9J5Y595"/>
<gene>
    <name evidence="2" type="ORF">H5410_036418</name>
</gene>
<proteinExistence type="predicted"/>
<evidence type="ECO:0000256" key="1">
    <source>
        <dbReference type="SAM" id="MobiDB-lite"/>
    </source>
</evidence>
<comment type="caution">
    <text evidence="2">The sequence shown here is derived from an EMBL/GenBank/DDBJ whole genome shotgun (WGS) entry which is preliminary data.</text>
</comment>
<protein>
    <submittedName>
        <fullName evidence="2">Uncharacterized protein</fullName>
    </submittedName>
</protein>
<feature type="region of interest" description="Disordered" evidence="1">
    <location>
        <begin position="42"/>
        <end position="73"/>
    </location>
</feature>
<evidence type="ECO:0000313" key="2">
    <source>
        <dbReference type="EMBL" id="KAG5595186.1"/>
    </source>
</evidence>
<feature type="compositionally biased region" description="Polar residues" evidence="1">
    <location>
        <begin position="42"/>
        <end position="61"/>
    </location>
</feature>
<dbReference type="OrthoDB" id="1328074at2759"/>
<organism evidence="2 3">
    <name type="scientific">Solanum commersonii</name>
    <name type="common">Commerson's wild potato</name>
    <name type="synonym">Commerson's nightshade</name>
    <dbReference type="NCBI Taxonomy" id="4109"/>
    <lineage>
        <taxon>Eukaryota</taxon>
        <taxon>Viridiplantae</taxon>
        <taxon>Streptophyta</taxon>
        <taxon>Embryophyta</taxon>
        <taxon>Tracheophyta</taxon>
        <taxon>Spermatophyta</taxon>
        <taxon>Magnoliopsida</taxon>
        <taxon>eudicotyledons</taxon>
        <taxon>Gunneridae</taxon>
        <taxon>Pentapetalae</taxon>
        <taxon>asterids</taxon>
        <taxon>lamiids</taxon>
        <taxon>Solanales</taxon>
        <taxon>Solanaceae</taxon>
        <taxon>Solanoideae</taxon>
        <taxon>Solaneae</taxon>
        <taxon>Solanum</taxon>
    </lineage>
</organism>
<sequence>AESKVETNEELITAHVEEIRVSQDESIFRDLLDLVEIVTSITTPSGSGTAFPSETTPGTDSPTDRETASPGPFSTLLSTFLTSTFGYSWTLGAKRNKKAEKNDEVEARASPSTLGDSPKGFTLPFVPVREALKEKYQKGNEMSSRRFAK</sequence>